<dbReference type="PANTHER" id="PTHR45947">
    <property type="entry name" value="SULFOQUINOVOSYL TRANSFERASE SQD2"/>
    <property type="match status" value="1"/>
</dbReference>
<sequence length="489" mass="54031">PGTTTVDDVLQCLREGACQPGGEAGSSAKLAHTFYSVAVRYYTRHIMQPGAKPNLPTMILQTIAGEKPAPSKSQLIGLAVKGKLKKSCDAVLSPIAKLWKPKAPARPATGGIAGVGDGHLGTGVLRSLFLASAKQRLGEHPELFAACSRGLPPLGEHEEMFRFVSEINRDVSEGVAAAIFKSVDDASFTGLFDSIAAILAQQFVLSPYYFALFHQNKERHLLRQITGRPEIKNPESMRVALFTDTLDEVNGVARFVRDMAAQATRAGRSLTIHTCGATTKHDLPNRKNFVPLLTKRMPLYDELPLNLPPVLEVLEWADRQQFDAVHVSTPGPMGLCGWMVSKMLRIPMLGTYHTDFPAYLHHLTRDHRVTNGCATYMRWLYGQMPAVFSRSKSYLFSLRDLGLADERLQTLPPAIDTDTFNVERRDPNVWAEYRVTQPLRLLYCGRVSVEKNLPMLVETFKALCARRSDVALVVAGDGPYLPHMKEALA</sequence>
<feature type="domain" description="Glycosyltransferase subfamily 4-like N-terminal" evidence="1">
    <location>
        <begin position="249"/>
        <end position="418"/>
    </location>
</feature>
<dbReference type="InterPro" id="IPR028098">
    <property type="entry name" value="Glyco_trans_4-like_N"/>
</dbReference>
<dbReference type="Pfam" id="PF13439">
    <property type="entry name" value="Glyco_transf_4"/>
    <property type="match status" value="1"/>
</dbReference>
<dbReference type="Gene3D" id="3.40.50.2000">
    <property type="entry name" value="Glycogen Phosphorylase B"/>
    <property type="match status" value="2"/>
</dbReference>
<proteinExistence type="predicted"/>
<evidence type="ECO:0000259" key="1">
    <source>
        <dbReference type="Pfam" id="PF13439"/>
    </source>
</evidence>
<dbReference type="InterPro" id="IPR050194">
    <property type="entry name" value="Glycosyltransferase_grp1"/>
</dbReference>
<reference evidence="2" key="1">
    <citation type="submission" date="2020-02" db="EMBL/GenBank/DDBJ databases">
        <authorList>
            <person name="Meier V. D."/>
        </authorList>
    </citation>
    <scope>NUCLEOTIDE SEQUENCE</scope>
    <source>
        <strain evidence="2">AVDCRST_MAG64</strain>
    </source>
</reference>
<dbReference type="PANTHER" id="PTHR45947:SF3">
    <property type="entry name" value="SULFOQUINOVOSYL TRANSFERASE SQD2"/>
    <property type="match status" value="1"/>
</dbReference>
<accession>A0A6J4QI87</accession>
<organism evidence="2">
    <name type="scientific">uncultured Phycisphaerae bacterium</name>
    <dbReference type="NCBI Taxonomy" id="904963"/>
    <lineage>
        <taxon>Bacteria</taxon>
        <taxon>Pseudomonadati</taxon>
        <taxon>Planctomycetota</taxon>
        <taxon>Phycisphaerae</taxon>
        <taxon>environmental samples</taxon>
    </lineage>
</organism>
<feature type="non-terminal residue" evidence="2">
    <location>
        <position position="489"/>
    </location>
</feature>
<feature type="non-terminal residue" evidence="2">
    <location>
        <position position="1"/>
    </location>
</feature>
<protein>
    <recommendedName>
        <fullName evidence="1">Glycosyltransferase subfamily 4-like N-terminal domain-containing protein</fullName>
    </recommendedName>
</protein>
<dbReference type="AlphaFoldDB" id="A0A6J4QI87"/>
<evidence type="ECO:0000313" key="2">
    <source>
        <dbReference type="EMBL" id="CAA9440640.1"/>
    </source>
</evidence>
<dbReference type="GO" id="GO:0016757">
    <property type="term" value="F:glycosyltransferase activity"/>
    <property type="evidence" value="ECO:0007669"/>
    <property type="project" value="UniProtKB-ARBA"/>
</dbReference>
<name>A0A6J4QI87_9BACT</name>
<gene>
    <name evidence="2" type="ORF">AVDCRST_MAG64-4133</name>
</gene>
<dbReference type="SUPFAM" id="SSF53756">
    <property type="entry name" value="UDP-Glycosyltransferase/glycogen phosphorylase"/>
    <property type="match status" value="1"/>
</dbReference>
<dbReference type="EMBL" id="CADCUQ010000960">
    <property type="protein sequence ID" value="CAA9440640.1"/>
    <property type="molecule type" value="Genomic_DNA"/>
</dbReference>